<proteinExistence type="predicted"/>
<evidence type="ECO:0000313" key="3">
    <source>
        <dbReference type="Proteomes" id="UP000313359"/>
    </source>
</evidence>
<sequence length="260" mass="28034">MPNLCVDGAHLSMPSPTYNRPHLDALHHSHSSPTHTACVDRARLLTTLHTVPPLSPPNHLPPTSSLSPHLCVDGAHLSVPSPTYNRPHSHPSHHTHSSPTHTACVDRARLLTTLHTVPPLSPPNHPPPTSSLSPHLCVDGAHLSVPSPTYNRPHSHPSHHSHSSPTHTACVDRAHITSPETTPLISHPLTVHRSHSSPTLSPCTVDTLFHTVTPSPSSTHSMLFSSSPEFTKPIPITPGTVFVLFLPHIMHSSHTTDPSQ</sequence>
<protein>
    <submittedName>
        <fullName evidence="2">Uncharacterized protein</fullName>
    </submittedName>
</protein>
<dbReference type="EMBL" id="ML122383">
    <property type="protein sequence ID" value="RPD52253.1"/>
    <property type="molecule type" value="Genomic_DNA"/>
</dbReference>
<keyword evidence="3" id="KW-1185">Reference proteome</keyword>
<evidence type="ECO:0000256" key="1">
    <source>
        <dbReference type="SAM" id="MobiDB-lite"/>
    </source>
</evidence>
<dbReference type="Proteomes" id="UP000313359">
    <property type="component" value="Unassembled WGS sequence"/>
</dbReference>
<accession>A0A5C2RL31</accession>
<feature type="region of interest" description="Disordered" evidence="1">
    <location>
        <begin position="78"/>
        <end position="101"/>
    </location>
</feature>
<organism evidence="2 3">
    <name type="scientific">Lentinus tigrinus ALCF2SS1-6</name>
    <dbReference type="NCBI Taxonomy" id="1328759"/>
    <lineage>
        <taxon>Eukaryota</taxon>
        <taxon>Fungi</taxon>
        <taxon>Dikarya</taxon>
        <taxon>Basidiomycota</taxon>
        <taxon>Agaricomycotina</taxon>
        <taxon>Agaricomycetes</taxon>
        <taxon>Polyporales</taxon>
        <taxon>Polyporaceae</taxon>
        <taxon>Lentinus</taxon>
    </lineage>
</organism>
<feature type="compositionally biased region" description="Basic residues" evidence="1">
    <location>
        <begin position="87"/>
        <end position="96"/>
    </location>
</feature>
<name>A0A5C2RL31_9APHY</name>
<evidence type="ECO:0000313" key="2">
    <source>
        <dbReference type="EMBL" id="RPD52253.1"/>
    </source>
</evidence>
<feature type="compositionally biased region" description="Pro residues" evidence="1">
    <location>
        <begin position="119"/>
        <end position="129"/>
    </location>
</feature>
<gene>
    <name evidence="2" type="ORF">L227DRAFT_617967</name>
</gene>
<dbReference type="AlphaFoldDB" id="A0A5C2RL31"/>
<feature type="compositionally biased region" description="Basic residues" evidence="1">
    <location>
        <begin position="153"/>
        <end position="162"/>
    </location>
</feature>
<feature type="region of interest" description="Disordered" evidence="1">
    <location>
        <begin position="116"/>
        <end position="168"/>
    </location>
</feature>
<reference evidence="2" key="1">
    <citation type="journal article" date="2018" name="Genome Biol. Evol.">
        <title>Genomics and development of Lentinus tigrinus, a white-rot wood-decaying mushroom with dimorphic fruiting bodies.</title>
        <authorList>
            <person name="Wu B."/>
            <person name="Xu Z."/>
            <person name="Knudson A."/>
            <person name="Carlson A."/>
            <person name="Chen N."/>
            <person name="Kovaka S."/>
            <person name="LaButti K."/>
            <person name="Lipzen A."/>
            <person name="Pennachio C."/>
            <person name="Riley R."/>
            <person name="Schakwitz W."/>
            <person name="Umezawa K."/>
            <person name="Ohm R.A."/>
            <person name="Grigoriev I.V."/>
            <person name="Nagy L.G."/>
            <person name="Gibbons J."/>
            <person name="Hibbett D."/>
        </authorList>
    </citation>
    <scope>NUCLEOTIDE SEQUENCE [LARGE SCALE GENOMIC DNA]</scope>
    <source>
        <strain evidence="2">ALCF2SS1-6</strain>
    </source>
</reference>